<protein>
    <submittedName>
        <fullName evidence="2">PC4/YdbC family ssDNA-binding protein</fullName>
    </submittedName>
    <submittedName>
        <fullName evidence="3">Uncharacterized protein conserved in bacteria</fullName>
    </submittedName>
</protein>
<dbReference type="EMBL" id="CP101806">
    <property type="protein sequence ID" value="UUD35015.1"/>
    <property type="molecule type" value="Genomic_DNA"/>
</dbReference>
<evidence type="ECO:0000313" key="3">
    <source>
        <dbReference type="EMBL" id="VDR42158.1"/>
    </source>
</evidence>
<evidence type="ECO:0000313" key="4">
    <source>
        <dbReference type="Proteomes" id="UP000280036"/>
    </source>
</evidence>
<organism evidence="3 4">
    <name type="scientific">Mycoplasmopsis caviae</name>
    <dbReference type="NCBI Taxonomy" id="55603"/>
    <lineage>
        <taxon>Bacteria</taxon>
        <taxon>Bacillati</taxon>
        <taxon>Mycoplasmatota</taxon>
        <taxon>Mycoplasmoidales</taxon>
        <taxon>Metamycoplasmataceae</taxon>
        <taxon>Mycoplasmopsis</taxon>
    </lineage>
</organism>
<sequence length="80" mass="9535">MAYRKPEITNKIVHHMGEISTTNSGYKKELNLVSWNNEEAKYDIRDWSEDHTRSSKGITLNLEELKRLYVLIEQELERIK</sequence>
<feature type="domain" description="Transcriptional coactivator p15 (PC4) C-terminal" evidence="1">
    <location>
        <begin position="24"/>
        <end position="68"/>
    </location>
</feature>
<dbReference type="Pfam" id="PF02229">
    <property type="entry name" value="PC4"/>
    <property type="match status" value="1"/>
</dbReference>
<proteinExistence type="predicted"/>
<accession>A0A3P8KMU9</accession>
<evidence type="ECO:0000313" key="5">
    <source>
        <dbReference type="Proteomes" id="UP001058569"/>
    </source>
</evidence>
<name>A0A3P8KMU9_9BACT</name>
<evidence type="ECO:0000259" key="1">
    <source>
        <dbReference type="Pfam" id="PF02229"/>
    </source>
</evidence>
<reference evidence="2" key="2">
    <citation type="submission" date="2022-07" db="EMBL/GenBank/DDBJ databases">
        <title>Complete genome of Mycoplasma caviae type strain G122.</title>
        <authorList>
            <person name="Spergser J."/>
        </authorList>
    </citation>
    <scope>NUCLEOTIDE SEQUENCE</scope>
    <source>
        <strain evidence="2">G122</strain>
    </source>
</reference>
<dbReference type="GO" id="GO:0006355">
    <property type="term" value="P:regulation of DNA-templated transcription"/>
    <property type="evidence" value="ECO:0007669"/>
    <property type="project" value="InterPro"/>
</dbReference>
<evidence type="ECO:0000313" key="2">
    <source>
        <dbReference type="EMBL" id="UUD35015.1"/>
    </source>
</evidence>
<gene>
    <name evidence="3" type="ORF">NCTC10126_00658</name>
    <name evidence="2" type="ORF">NPA07_04380</name>
</gene>
<keyword evidence="5" id="KW-1185">Reference proteome</keyword>
<dbReference type="Proteomes" id="UP000280036">
    <property type="component" value="Unassembled WGS sequence"/>
</dbReference>
<reference evidence="3 4" key="1">
    <citation type="submission" date="2018-12" db="EMBL/GenBank/DDBJ databases">
        <authorList>
            <consortium name="Pathogen Informatics"/>
        </authorList>
    </citation>
    <scope>NUCLEOTIDE SEQUENCE [LARGE SCALE GENOMIC DNA]</scope>
    <source>
        <strain evidence="3 4">NCTC10126</strain>
    </source>
</reference>
<dbReference type="RefSeq" id="WP_126118374.1">
    <property type="nucleotide sequence ID" value="NZ_CP101806.1"/>
</dbReference>
<dbReference type="OrthoDB" id="7067273at2"/>
<dbReference type="GO" id="GO:0003677">
    <property type="term" value="F:DNA binding"/>
    <property type="evidence" value="ECO:0007669"/>
    <property type="project" value="InterPro"/>
</dbReference>
<dbReference type="EMBL" id="UZVY01000001">
    <property type="protein sequence ID" value="VDR42158.1"/>
    <property type="molecule type" value="Genomic_DNA"/>
</dbReference>
<dbReference type="AlphaFoldDB" id="A0A3P8KMU9"/>
<dbReference type="Gene3D" id="2.30.31.70">
    <property type="match status" value="1"/>
</dbReference>
<dbReference type="InterPro" id="IPR003173">
    <property type="entry name" value="PC4_C"/>
</dbReference>
<dbReference type="Proteomes" id="UP001058569">
    <property type="component" value="Chromosome"/>
</dbReference>